<dbReference type="EC" id="3.1.3.-" evidence="13"/>
<keyword evidence="4 13" id="KW-0963">Cytoplasm</keyword>
<dbReference type="GO" id="GO:0016791">
    <property type="term" value="F:phosphatase activity"/>
    <property type="evidence" value="ECO:0007669"/>
    <property type="project" value="InterPro"/>
</dbReference>
<dbReference type="PIRSF" id="PIRSF004682">
    <property type="entry name" value="GmhB"/>
    <property type="match status" value="1"/>
</dbReference>
<evidence type="ECO:0000256" key="7">
    <source>
        <dbReference type="ARBA" id="ARBA00022833"/>
    </source>
</evidence>
<evidence type="ECO:0000256" key="6">
    <source>
        <dbReference type="ARBA" id="ARBA00022801"/>
    </source>
</evidence>
<dbReference type="PANTHER" id="PTHR42891">
    <property type="entry name" value="D-GLYCERO-BETA-D-MANNO-HEPTOSE-1,7-BISPHOSPHATE 7-PHOSPHATASE"/>
    <property type="match status" value="1"/>
</dbReference>
<gene>
    <name evidence="17" type="ORF">FZ040_04975</name>
</gene>
<dbReference type="RefSeq" id="WP_149170986.1">
    <property type="nucleotide sequence ID" value="NZ_VTOY01000002.1"/>
</dbReference>
<evidence type="ECO:0000256" key="11">
    <source>
        <dbReference type="ARBA" id="ARBA00060656"/>
    </source>
</evidence>
<dbReference type="OrthoDB" id="9801899at2"/>
<feature type="binding site" evidence="16">
    <location>
        <position position="18"/>
    </location>
    <ligand>
        <name>Mg(2+)</name>
        <dbReference type="ChEBI" id="CHEBI:18420"/>
    </ligand>
</feature>
<feature type="site" description="Stabilizes the phosphoryl group" evidence="15">
    <location>
        <position position="116"/>
    </location>
</feature>
<comment type="pathway">
    <text evidence="11">Nucleotide-sugar biosynthesis; GDP-D-glycero-alpha-D-manno-heptose biosynthesis; GDP-D-glycero-alpha-D-manno-heptose from D-glycero-alpha-D-manno-heptose 7-phosphate: step 2/3.</text>
</comment>
<feature type="binding site" evidence="16">
    <location>
        <position position="141"/>
    </location>
    <ligand>
        <name>Mg(2+)</name>
        <dbReference type="ChEBI" id="CHEBI:18420"/>
    </ligand>
</feature>
<comment type="subcellular location">
    <subcellularLocation>
        <location evidence="2 13">Cytoplasm</location>
    </subcellularLocation>
</comment>
<dbReference type="Gene3D" id="3.40.50.1000">
    <property type="entry name" value="HAD superfamily/HAD-like"/>
    <property type="match status" value="1"/>
</dbReference>
<evidence type="ECO:0000256" key="14">
    <source>
        <dbReference type="PIRSR" id="PIRSR004682-1"/>
    </source>
</evidence>
<comment type="subunit">
    <text evidence="3">Monomer.</text>
</comment>
<dbReference type="SUPFAM" id="SSF56784">
    <property type="entry name" value="HAD-like"/>
    <property type="match status" value="1"/>
</dbReference>
<feature type="binding site" evidence="16">
    <location>
        <position position="114"/>
    </location>
    <ligand>
        <name>Zn(2+)</name>
        <dbReference type="ChEBI" id="CHEBI:29105"/>
    </ligand>
</feature>
<comment type="function">
    <text evidence="10">Converts the D-glycero-alpha-D-manno-heptose 1,7-bisphosphate intermediate into D-glycero-alpha-D-manno-heptose 1-phosphate by removing the phosphate group at the C-7 position.</text>
</comment>
<dbReference type="InterPro" id="IPR006543">
    <property type="entry name" value="Histidinol-phos"/>
</dbReference>
<dbReference type="NCBIfam" id="TIGR01656">
    <property type="entry name" value="Histidinol-ppas"/>
    <property type="match status" value="1"/>
</dbReference>
<dbReference type="Pfam" id="PF08645">
    <property type="entry name" value="PNK3P"/>
    <property type="match status" value="1"/>
</dbReference>
<evidence type="ECO:0000256" key="10">
    <source>
        <dbReference type="ARBA" id="ARBA00058363"/>
    </source>
</evidence>
<evidence type="ECO:0000313" key="18">
    <source>
        <dbReference type="Proteomes" id="UP000323646"/>
    </source>
</evidence>
<evidence type="ECO:0000256" key="12">
    <source>
        <dbReference type="ARBA" id="ARBA00061616"/>
    </source>
</evidence>
<comment type="catalytic activity">
    <reaction evidence="9">
        <text>D-glycero-alpha-D-manno-heptose 1,7-bisphosphate + H2O = D-glycero-alpha-D-manno-heptose 1-phosphate + phosphate</text>
        <dbReference type="Rhea" id="RHEA:28522"/>
        <dbReference type="ChEBI" id="CHEBI:15377"/>
        <dbReference type="ChEBI" id="CHEBI:43474"/>
        <dbReference type="ChEBI" id="CHEBI:60207"/>
        <dbReference type="ChEBI" id="CHEBI:61574"/>
        <dbReference type="EC" id="3.1.3.83"/>
    </reaction>
</comment>
<dbReference type="Proteomes" id="UP000323646">
    <property type="component" value="Unassembled WGS sequence"/>
</dbReference>
<evidence type="ECO:0000256" key="13">
    <source>
        <dbReference type="PIRNR" id="PIRNR004682"/>
    </source>
</evidence>
<dbReference type="AlphaFoldDB" id="A0A5D6W705"/>
<feature type="binding site" evidence="16">
    <location>
        <position position="16"/>
    </location>
    <ligand>
        <name>Mg(2+)</name>
        <dbReference type="ChEBI" id="CHEBI:18420"/>
    </ligand>
</feature>
<dbReference type="InterPro" id="IPR036412">
    <property type="entry name" value="HAD-like_sf"/>
</dbReference>
<organism evidence="17 18">
    <name type="scientific">Selenomonas ruminis</name>
    <dbReference type="NCBI Taxonomy" id="2593411"/>
    <lineage>
        <taxon>Bacteria</taxon>
        <taxon>Bacillati</taxon>
        <taxon>Bacillota</taxon>
        <taxon>Negativicutes</taxon>
        <taxon>Selenomonadales</taxon>
        <taxon>Selenomonadaceae</taxon>
        <taxon>Selenomonas</taxon>
    </lineage>
</organism>
<keyword evidence="7 16" id="KW-0862">Zinc</keyword>
<feature type="active site" description="Proton donor" evidence="14">
    <location>
        <position position="18"/>
    </location>
</feature>
<dbReference type="InterPro" id="IPR023214">
    <property type="entry name" value="HAD_sf"/>
</dbReference>
<evidence type="ECO:0000256" key="4">
    <source>
        <dbReference type="ARBA" id="ARBA00022490"/>
    </source>
</evidence>
<feature type="active site" description="Nucleophile" evidence="14">
    <location>
        <position position="16"/>
    </location>
</feature>
<evidence type="ECO:0000256" key="15">
    <source>
        <dbReference type="PIRSR" id="PIRSR004682-3"/>
    </source>
</evidence>
<evidence type="ECO:0000256" key="8">
    <source>
        <dbReference type="ARBA" id="ARBA00023277"/>
    </source>
</evidence>
<dbReference type="NCBIfam" id="TIGR01662">
    <property type="entry name" value="HAD-SF-IIIA"/>
    <property type="match status" value="1"/>
</dbReference>
<evidence type="ECO:0000256" key="9">
    <source>
        <dbReference type="ARBA" id="ARBA00051130"/>
    </source>
</evidence>
<keyword evidence="6 13" id="KW-0378">Hydrolase</keyword>
<dbReference type="InterPro" id="IPR006549">
    <property type="entry name" value="HAD-SF_hydro_IIIA"/>
</dbReference>
<reference evidence="17 18" key="1">
    <citation type="submission" date="2019-08" db="EMBL/GenBank/DDBJ databases">
        <title>Selenomonas sp. mPRGC5 and Selenomonas sp. mPRGC8 isolated from ruminal fluid of dairy goat (Capra hircus).</title>
        <authorList>
            <person name="Poothong S."/>
            <person name="Nuengjamnong C."/>
            <person name="Tanasupawat S."/>
        </authorList>
    </citation>
    <scope>NUCLEOTIDE SEQUENCE [LARGE SCALE GENOMIC DNA]</scope>
    <source>
        <strain evidence="18">mPRGC5</strain>
    </source>
</reference>
<proteinExistence type="inferred from homology"/>
<comment type="cofactor">
    <cofactor evidence="1 16">
        <name>Mg(2+)</name>
        <dbReference type="ChEBI" id="CHEBI:18420"/>
    </cofactor>
</comment>
<evidence type="ECO:0000313" key="17">
    <source>
        <dbReference type="EMBL" id="TYZ24073.1"/>
    </source>
</evidence>
<sequence>MVVILHTENKKAVFFDRDGTLNVDIHYLHRPEDFIWIEGAKEAIKYVNDRGYLAILVTNQSGIARGYYPEEDVRKVYDWMNAELARIGAHLDALFFCPHHPEGKAPVYTKVCDCRKPATGMIDRACEQYRIDRSKSYFVGDSDGDMECAKRAGLTGLPYKSGSLLACVKDRL</sequence>
<feature type="binding site" evidence="16">
    <location>
        <position position="112"/>
    </location>
    <ligand>
        <name>Zn(2+)</name>
        <dbReference type="ChEBI" id="CHEBI:29105"/>
    </ligand>
</feature>
<evidence type="ECO:0000256" key="2">
    <source>
        <dbReference type="ARBA" id="ARBA00004496"/>
    </source>
</evidence>
<evidence type="ECO:0000256" key="16">
    <source>
        <dbReference type="PIRSR" id="PIRSR004682-4"/>
    </source>
</evidence>
<dbReference type="GO" id="GO:0005737">
    <property type="term" value="C:cytoplasm"/>
    <property type="evidence" value="ECO:0007669"/>
    <property type="project" value="UniProtKB-SubCell"/>
</dbReference>
<dbReference type="EMBL" id="VTOY01000002">
    <property type="protein sequence ID" value="TYZ24073.1"/>
    <property type="molecule type" value="Genomic_DNA"/>
</dbReference>
<feature type="site" description="Stabilizes the phosphoryl group" evidence="15">
    <location>
        <position position="58"/>
    </location>
</feature>
<evidence type="ECO:0000256" key="1">
    <source>
        <dbReference type="ARBA" id="ARBA00001946"/>
    </source>
</evidence>
<feature type="site" description="Contributes to substrate recognition" evidence="15">
    <location>
        <position position="115"/>
    </location>
</feature>
<evidence type="ECO:0000256" key="3">
    <source>
        <dbReference type="ARBA" id="ARBA00011245"/>
    </source>
</evidence>
<name>A0A5D6W705_9FIRM</name>
<feature type="binding site" evidence="16">
    <location>
        <position position="99"/>
    </location>
    <ligand>
        <name>Zn(2+)</name>
        <dbReference type="ChEBI" id="CHEBI:29105"/>
    </ligand>
</feature>
<keyword evidence="8 13" id="KW-0119">Carbohydrate metabolism</keyword>
<keyword evidence="16" id="KW-0460">Magnesium</keyword>
<protein>
    <recommendedName>
        <fullName evidence="13">D,D-heptose 1,7-bisphosphate phosphatase</fullName>
        <ecNumber evidence="13">3.1.3.-</ecNumber>
    </recommendedName>
</protein>
<accession>A0A5D6W705</accession>
<dbReference type="NCBIfam" id="TIGR00213">
    <property type="entry name" value="GmhB_yaeD"/>
    <property type="match status" value="1"/>
</dbReference>
<feature type="binding site" evidence="16">
    <location>
        <position position="97"/>
    </location>
    <ligand>
        <name>Zn(2+)</name>
        <dbReference type="ChEBI" id="CHEBI:29105"/>
    </ligand>
</feature>
<dbReference type="CDD" id="cd07503">
    <property type="entry name" value="HAD_HisB-N"/>
    <property type="match status" value="1"/>
</dbReference>
<dbReference type="FunFam" id="3.40.50.1000:FF:000037">
    <property type="entry name" value="D,D-heptose 1,7-bisphosphate phosphatase"/>
    <property type="match status" value="1"/>
</dbReference>
<comment type="cofactor">
    <cofactor evidence="16">
        <name>Zn(2+)</name>
        <dbReference type="ChEBI" id="CHEBI:29105"/>
    </cofactor>
</comment>
<evidence type="ECO:0000256" key="5">
    <source>
        <dbReference type="ARBA" id="ARBA00022723"/>
    </source>
</evidence>
<keyword evidence="5 16" id="KW-0479">Metal-binding</keyword>
<comment type="similarity">
    <text evidence="12 13">Belongs to the gmhB family.</text>
</comment>
<dbReference type="PANTHER" id="PTHR42891:SF1">
    <property type="entry name" value="D-GLYCERO-BETA-D-MANNO-HEPTOSE-1,7-BISPHOSPHATE 7-PHOSPHATASE"/>
    <property type="match status" value="1"/>
</dbReference>
<comment type="caution">
    <text evidence="17">The sequence shown here is derived from an EMBL/GenBank/DDBJ whole genome shotgun (WGS) entry which is preliminary data.</text>
</comment>
<dbReference type="GO" id="GO:0046872">
    <property type="term" value="F:metal ion binding"/>
    <property type="evidence" value="ECO:0007669"/>
    <property type="project" value="UniProtKB-KW"/>
</dbReference>
<dbReference type="InterPro" id="IPR013954">
    <property type="entry name" value="PNK3P"/>
</dbReference>
<keyword evidence="18" id="KW-1185">Reference proteome</keyword>
<dbReference type="InterPro" id="IPR004446">
    <property type="entry name" value="Heptose_bisP_phosphatase"/>
</dbReference>
<dbReference type="GO" id="GO:0005975">
    <property type="term" value="P:carbohydrate metabolic process"/>
    <property type="evidence" value="ECO:0007669"/>
    <property type="project" value="InterPro"/>
</dbReference>